<reference evidence="3" key="1">
    <citation type="journal article" date="2019" name="Int. J. Syst. Evol. Microbiol.">
        <title>The Global Catalogue of Microorganisms (GCM) 10K type strain sequencing project: providing services to taxonomists for standard genome sequencing and annotation.</title>
        <authorList>
            <consortium name="The Broad Institute Genomics Platform"/>
            <consortium name="The Broad Institute Genome Sequencing Center for Infectious Disease"/>
            <person name="Wu L."/>
            <person name="Ma J."/>
        </authorList>
    </citation>
    <scope>NUCLEOTIDE SEQUENCE [LARGE SCALE GENOMIC DNA]</scope>
    <source>
        <strain evidence="3">CGMCC 4.7638</strain>
    </source>
</reference>
<evidence type="ECO:0000256" key="1">
    <source>
        <dbReference type="SAM" id="SignalP"/>
    </source>
</evidence>
<accession>A0ABW5IF13</accession>
<sequence length="90" mass="8941">MLKPSRITTAVLAGTGAVLITTAPALADSAPLVAVGPHAADNWNFAVCACPVPLTGGQEIAAVPVLAPYAGKHHNAVSVDGNVLEHAALP</sequence>
<evidence type="ECO:0000313" key="3">
    <source>
        <dbReference type="Proteomes" id="UP001597542"/>
    </source>
</evidence>
<evidence type="ECO:0008006" key="4">
    <source>
        <dbReference type="Google" id="ProtNLM"/>
    </source>
</evidence>
<dbReference type="EMBL" id="JBHUKQ010000033">
    <property type="protein sequence ID" value="MFD2487775.1"/>
    <property type="molecule type" value="Genomic_DNA"/>
</dbReference>
<evidence type="ECO:0000313" key="2">
    <source>
        <dbReference type="EMBL" id="MFD2487775.1"/>
    </source>
</evidence>
<name>A0ABW5IF13_9PSEU</name>
<feature type="chain" id="PRO_5046952000" description="Secreted protein" evidence="1">
    <location>
        <begin position="28"/>
        <end position="90"/>
    </location>
</feature>
<keyword evidence="3" id="KW-1185">Reference proteome</keyword>
<dbReference type="Proteomes" id="UP001597542">
    <property type="component" value="Unassembled WGS sequence"/>
</dbReference>
<feature type="signal peptide" evidence="1">
    <location>
        <begin position="1"/>
        <end position="27"/>
    </location>
</feature>
<protein>
    <recommendedName>
        <fullName evidence="4">Secreted protein</fullName>
    </recommendedName>
</protein>
<proteinExistence type="predicted"/>
<organism evidence="2 3">
    <name type="scientific">Amycolatopsis albidoflavus</name>
    <dbReference type="NCBI Taxonomy" id="102226"/>
    <lineage>
        <taxon>Bacteria</taxon>
        <taxon>Bacillati</taxon>
        <taxon>Actinomycetota</taxon>
        <taxon>Actinomycetes</taxon>
        <taxon>Pseudonocardiales</taxon>
        <taxon>Pseudonocardiaceae</taxon>
        <taxon>Amycolatopsis</taxon>
    </lineage>
</organism>
<keyword evidence="1" id="KW-0732">Signal</keyword>
<comment type="caution">
    <text evidence="2">The sequence shown here is derived from an EMBL/GenBank/DDBJ whole genome shotgun (WGS) entry which is preliminary data.</text>
</comment>
<dbReference type="RefSeq" id="WP_344264182.1">
    <property type="nucleotide sequence ID" value="NZ_BAAAHV010000001.1"/>
</dbReference>
<gene>
    <name evidence="2" type="ORF">ACFSUT_46395</name>
</gene>